<dbReference type="InParanoid" id="A0A3Q7F0M8"/>
<dbReference type="Gene3D" id="3.40.50.2000">
    <property type="entry name" value="Glycogen Phosphorylase B"/>
    <property type="match status" value="1"/>
</dbReference>
<dbReference type="EnsemblPlants" id="Solyc02g068210.1.1">
    <property type="protein sequence ID" value="Solyc02g068210.1.1.1"/>
    <property type="gene ID" value="Solyc02g068210.1"/>
</dbReference>
<keyword evidence="2" id="KW-1185">Reference proteome</keyword>
<accession>A0A3Q7F0M8</accession>
<evidence type="ECO:0000313" key="2">
    <source>
        <dbReference type="Proteomes" id="UP000004994"/>
    </source>
</evidence>
<protein>
    <submittedName>
        <fullName evidence="1">Uncharacterized protein</fullName>
    </submittedName>
</protein>
<dbReference type="PaxDb" id="4081-Solyc02g068210.1.1"/>
<reference evidence="1" key="2">
    <citation type="submission" date="2019-01" db="UniProtKB">
        <authorList>
            <consortium name="EnsemblPlants"/>
        </authorList>
    </citation>
    <scope>IDENTIFICATION</scope>
    <source>
        <strain evidence="1">cv. Heinz 1706</strain>
    </source>
</reference>
<reference evidence="1" key="1">
    <citation type="journal article" date="2012" name="Nature">
        <title>The tomato genome sequence provides insights into fleshy fruit evolution.</title>
        <authorList>
            <consortium name="Tomato Genome Consortium"/>
        </authorList>
    </citation>
    <scope>NUCLEOTIDE SEQUENCE [LARGE SCALE GENOMIC DNA]</scope>
    <source>
        <strain evidence="1">cv. Heinz 1706</strain>
    </source>
</reference>
<dbReference type="SUPFAM" id="SSF53756">
    <property type="entry name" value="UDP-Glycosyltransferase/glycogen phosphorylase"/>
    <property type="match status" value="1"/>
</dbReference>
<dbReference type="Gramene" id="Solyc02g068210.1.1">
    <property type="protein sequence ID" value="Solyc02g068210.1.1.1"/>
    <property type="gene ID" value="Solyc02g068210.1"/>
</dbReference>
<name>A0A3Q7F0M8_SOLLC</name>
<dbReference type="AlphaFoldDB" id="A0A3Q7F0M8"/>
<sequence length="51" mass="5698">METTNVDQALINCHILAIPYPGRGHINPLMNLCKLIATTSTSNPLKHWNLK</sequence>
<evidence type="ECO:0000313" key="1">
    <source>
        <dbReference type="EnsemblPlants" id="Solyc02g068210.1.1.1"/>
    </source>
</evidence>
<dbReference type="Proteomes" id="UP000004994">
    <property type="component" value="Chromosome 2"/>
</dbReference>
<organism evidence="1">
    <name type="scientific">Solanum lycopersicum</name>
    <name type="common">Tomato</name>
    <name type="synonym">Lycopersicon esculentum</name>
    <dbReference type="NCBI Taxonomy" id="4081"/>
    <lineage>
        <taxon>Eukaryota</taxon>
        <taxon>Viridiplantae</taxon>
        <taxon>Streptophyta</taxon>
        <taxon>Embryophyta</taxon>
        <taxon>Tracheophyta</taxon>
        <taxon>Spermatophyta</taxon>
        <taxon>Magnoliopsida</taxon>
        <taxon>eudicotyledons</taxon>
        <taxon>Gunneridae</taxon>
        <taxon>Pentapetalae</taxon>
        <taxon>asterids</taxon>
        <taxon>lamiids</taxon>
        <taxon>Solanales</taxon>
        <taxon>Solanaceae</taxon>
        <taxon>Solanoideae</taxon>
        <taxon>Solaneae</taxon>
        <taxon>Solanum</taxon>
        <taxon>Solanum subgen. Lycopersicon</taxon>
    </lineage>
</organism>
<proteinExistence type="predicted"/>
<dbReference type="SMR" id="A0A3Q7F0M8"/>